<dbReference type="STRING" id="5722.A2EUJ2"/>
<dbReference type="AlphaFoldDB" id="A2EUJ2"/>
<dbReference type="SUPFAM" id="SSF48403">
    <property type="entry name" value="Ankyrin repeat"/>
    <property type="match status" value="1"/>
</dbReference>
<keyword evidence="1" id="KW-0677">Repeat</keyword>
<organism evidence="5 6">
    <name type="scientific">Trichomonas vaginalis (strain ATCC PRA-98 / G3)</name>
    <dbReference type="NCBI Taxonomy" id="412133"/>
    <lineage>
        <taxon>Eukaryota</taxon>
        <taxon>Metamonada</taxon>
        <taxon>Parabasalia</taxon>
        <taxon>Trichomonadida</taxon>
        <taxon>Trichomonadidae</taxon>
        <taxon>Trichomonas</taxon>
    </lineage>
</organism>
<dbReference type="Pfam" id="PF12796">
    <property type="entry name" value="Ank_2"/>
    <property type="match status" value="1"/>
</dbReference>
<keyword evidence="2 3" id="KW-0040">ANK repeat</keyword>
<dbReference type="PANTHER" id="PTHR24198:SF165">
    <property type="entry name" value="ANKYRIN REPEAT-CONTAINING PROTEIN-RELATED"/>
    <property type="match status" value="1"/>
</dbReference>
<evidence type="ECO:0000313" key="6">
    <source>
        <dbReference type="Proteomes" id="UP000001542"/>
    </source>
</evidence>
<evidence type="ECO:0000313" key="5">
    <source>
        <dbReference type="EMBL" id="EAY03694.1"/>
    </source>
</evidence>
<dbReference type="EMBL" id="DS113497">
    <property type="protein sequence ID" value="EAY03694.1"/>
    <property type="molecule type" value="Genomic_DNA"/>
</dbReference>
<dbReference type="InterPro" id="IPR002110">
    <property type="entry name" value="Ankyrin_rpt"/>
</dbReference>
<dbReference type="InterPro" id="IPR036770">
    <property type="entry name" value="Ankyrin_rpt-contain_sf"/>
</dbReference>
<feature type="region of interest" description="Disordered" evidence="4">
    <location>
        <begin position="165"/>
        <end position="195"/>
    </location>
</feature>
<feature type="repeat" description="ANK" evidence="3">
    <location>
        <begin position="234"/>
        <end position="266"/>
    </location>
</feature>
<dbReference type="Pfam" id="PF00023">
    <property type="entry name" value="Ank"/>
    <property type="match status" value="1"/>
</dbReference>
<evidence type="ECO:0000256" key="1">
    <source>
        <dbReference type="ARBA" id="ARBA00022737"/>
    </source>
</evidence>
<keyword evidence="6" id="KW-1185">Reference proteome</keyword>
<dbReference type="KEGG" id="tva:4761540"/>
<dbReference type="VEuPathDB" id="TrichDB:TVAG_031930"/>
<name>A2EUJ2_TRIV3</name>
<reference evidence="5" key="2">
    <citation type="journal article" date="2007" name="Science">
        <title>Draft genome sequence of the sexually transmitted pathogen Trichomonas vaginalis.</title>
        <authorList>
            <person name="Carlton J.M."/>
            <person name="Hirt R.P."/>
            <person name="Silva J.C."/>
            <person name="Delcher A.L."/>
            <person name="Schatz M."/>
            <person name="Zhao Q."/>
            <person name="Wortman J.R."/>
            <person name="Bidwell S.L."/>
            <person name="Alsmark U.C.M."/>
            <person name="Besteiro S."/>
            <person name="Sicheritz-Ponten T."/>
            <person name="Noel C.J."/>
            <person name="Dacks J.B."/>
            <person name="Foster P.G."/>
            <person name="Simillion C."/>
            <person name="Van de Peer Y."/>
            <person name="Miranda-Saavedra D."/>
            <person name="Barton G.J."/>
            <person name="Westrop G.D."/>
            <person name="Mueller S."/>
            <person name="Dessi D."/>
            <person name="Fiori P.L."/>
            <person name="Ren Q."/>
            <person name="Paulsen I."/>
            <person name="Zhang H."/>
            <person name="Bastida-Corcuera F.D."/>
            <person name="Simoes-Barbosa A."/>
            <person name="Brown M.T."/>
            <person name="Hayes R.D."/>
            <person name="Mukherjee M."/>
            <person name="Okumura C.Y."/>
            <person name="Schneider R."/>
            <person name="Smith A.J."/>
            <person name="Vanacova S."/>
            <person name="Villalvazo M."/>
            <person name="Haas B.J."/>
            <person name="Pertea M."/>
            <person name="Feldblyum T.V."/>
            <person name="Utterback T.R."/>
            <person name="Shu C.L."/>
            <person name="Osoegawa K."/>
            <person name="de Jong P.J."/>
            <person name="Hrdy I."/>
            <person name="Horvathova L."/>
            <person name="Zubacova Z."/>
            <person name="Dolezal P."/>
            <person name="Malik S.B."/>
            <person name="Logsdon J.M. Jr."/>
            <person name="Henze K."/>
            <person name="Gupta A."/>
            <person name="Wang C.C."/>
            <person name="Dunne R.L."/>
            <person name="Upcroft J.A."/>
            <person name="Upcroft P."/>
            <person name="White O."/>
            <person name="Salzberg S.L."/>
            <person name="Tang P."/>
            <person name="Chiu C.-H."/>
            <person name="Lee Y.-S."/>
            <person name="Embley T.M."/>
            <person name="Coombs G.H."/>
            <person name="Mottram J.C."/>
            <person name="Tachezy J."/>
            <person name="Fraser-Liggett C.M."/>
            <person name="Johnson P.J."/>
        </authorList>
    </citation>
    <scope>NUCLEOTIDE SEQUENCE [LARGE SCALE GENOMIC DNA]</scope>
    <source>
        <strain evidence="5">G3</strain>
    </source>
</reference>
<feature type="repeat" description="ANK" evidence="3">
    <location>
        <begin position="300"/>
        <end position="332"/>
    </location>
</feature>
<gene>
    <name evidence="5" type="ORF">TVAG_031930</name>
</gene>
<protein>
    <submittedName>
        <fullName evidence="5">Uncharacterized protein</fullName>
    </submittedName>
</protein>
<dbReference type="SMR" id="A2EUJ2"/>
<dbReference type="PANTHER" id="PTHR24198">
    <property type="entry name" value="ANKYRIN REPEAT AND PROTEIN KINASE DOMAIN-CONTAINING PROTEIN"/>
    <property type="match status" value="1"/>
</dbReference>
<dbReference type="InParanoid" id="A2EUJ2"/>
<feature type="region of interest" description="Disordered" evidence="4">
    <location>
        <begin position="116"/>
        <end position="135"/>
    </location>
</feature>
<dbReference type="PROSITE" id="PS50088">
    <property type="entry name" value="ANK_REPEAT"/>
    <property type="match status" value="4"/>
</dbReference>
<feature type="repeat" description="ANK" evidence="3">
    <location>
        <begin position="267"/>
        <end position="299"/>
    </location>
</feature>
<dbReference type="PROSITE" id="PS50297">
    <property type="entry name" value="ANK_REP_REGION"/>
    <property type="match status" value="3"/>
</dbReference>
<evidence type="ECO:0000256" key="3">
    <source>
        <dbReference type="PROSITE-ProRule" id="PRU00023"/>
    </source>
</evidence>
<evidence type="ECO:0000256" key="4">
    <source>
        <dbReference type="SAM" id="MobiDB-lite"/>
    </source>
</evidence>
<dbReference type="VEuPathDB" id="TrichDB:TVAGG3_0363130"/>
<dbReference type="RefSeq" id="XP_001315917.1">
    <property type="nucleotide sequence ID" value="XM_001315882.1"/>
</dbReference>
<sequence>MTQMDVLSKYVDDCLSAHDINIEMQISDEIDKVIWMQNFYKLPLNIALRILKYSGKSLTEIQSRQVVDGFMRTCGIEAMKVFPYVNCGNIEQLMGQGPLQKTYTQEAFIHEPLIPHDPGLHSPKPKPRATNNPKTTKFQVPHYMIVPKNRTKSISYFKLDVHPSSPITSPKNKTRGALSPTSPRKKFVVKEEEEEDKKEEPEVIAIFSAAEASEIKTVEKLIHEKPELIHSKLNNETLLHVAMRRKDMKLSGILLRCGADKEAPNLYGSSPLYTAIYQDYAPGIDFLLSQGANVNSRNNSGNSPLHWAAECRKISAAKILLSYGANINAQNDKGETPFLIACKKGPLELVKEFLQAGADINIENKYGEKPIDVALHPDIQTEIRNHEGKKT</sequence>
<dbReference type="Gene3D" id="1.25.40.20">
    <property type="entry name" value="Ankyrin repeat-containing domain"/>
    <property type="match status" value="2"/>
</dbReference>
<reference evidence="5" key="1">
    <citation type="submission" date="2006-10" db="EMBL/GenBank/DDBJ databases">
        <authorList>
            <person name="Amadeo P."/>
            <person name="Zhao Q."/>
            <person name="Wortman J."/>
            <person name="Fraser-Liggett C."/>
            <person name="Carlton J."/>
        </authorList>
    </citation>
    <scope>NUCLEOTIDE SEQUENCE</scope>
    <source>
        <strain evidence="5">G3</strain>
    </source>
</reference>
<dbReference type="OrthoDB" id="194358at2759"/>
<dbReference type="eggNOG" id="KOG4177">
    <property type="taxonomic scope" value="Eukaryota"/>
</dbReference>
<feature type="repeat" description="ANK" evidence="3">
    <location>
        <begin position="333"/>
        <end position="365"/>
    </location>
</feature>
<dbReference type="Proteomes" id="UP000001542">
    <property type="component" value="Unassembled WGS sequence"/>
</dbReference>
<proteinExistence type="predicted"/>
<evidence type="ECO:0000256" key="2">
    <source>
        <dbReference type="ARBA" id="ARBA00023043"/>
    </source>
</evidence>
<accession>A2EUJ2</accession>
<dbReference type="SMART" id="SM00248">
    <property type="entry name" value="ANK"/>
    <property type="match status" value="4"/>
</dbReference>